<dbReference type="PANTHER" id="PTHR13504:SF35">
    <property type="entry name" value="PROTEIN ADENYLYLTRANSFERASE SOFIC"/>
    <property type="match status" value="1"/>
</dbReference>
<dbReference type="PROSITE" id="PS51459">
    <property type="entry name" value="FIDO"/>
    <property type="match status" value="1"/>
</dbReference>
<dbReference type="InterPro" id="IPR026287">
    <property type="entry name" value="SoFic-like"/>
</dbReference>
<evidence type="ECO:0000313" key="8">
    <source>
        <dbReference type="Proteomes" id="UP000215738"/>
    </source>
</evidence>
<evidence type="ECO:0000256" key="1">
    <source>
        <dbReference type="PIRNR" id="PIRNR038925"/>
    </source>
</evidence>
<dbReference type="EC" id="2.7.7.108" evidence="1"/>
<feature type="binding site" evidence="4">
    <location>
        <begin position="199"/>
        <end position="206"/>
    </location>
    <ligand>
        <name>ATP</name>
        <dbReference type="ChEBI" id="CHEBI:30616"/>
    </ligand>
</feature>
<accession>A0A263HBN7</accession>
<reference evidence="6 8" key="1">
    <citation type="submission" date="2017-07" db="EMBL/GenBank/DDBJ databases">
        <title>Virulence factors identified in Actinobacillus seminis.</title>
        <authorList>
            <person name="Negrete-Abascal E."/>
            <person name="Vaca-Pacheco S."/>
            <person name="Montes-Garcia F."/>
            <person name="Leyto-Gil A.M."/>
            <person name="Fragoso-Garcia E."/>
            <person name="Carvente-Garcia R."/>
            <person name="Perez-Agueros S."/>
            <person name="Castelan-Sanchez H.G."/>
            <person name="Garcia-Molina A."/>
            <person name="Villamar T.E."/>
            <person name="Vazquez-Cruz C."/>
        </authorList>
    </citation>
    <scope>NUCLEOTIDE SEQUENCE [LARGE SCALE GENOMIC DNA]</scope>
    <source>
        <strain evidence="6 8">ATCC 15768</strain>
    </source>
</reference>
<keyword evidence="1" id="KW-0808">Transferase</keyword>
<feature type="domain" description="Fido" evidence="5">
    <location>
        <begin position="112"/>
        <end position="259"/>
    </location>
</feature>
<comment type="catalytic activity">
    <reaction evidence="1">
        <text>L-threonyl-[protein] + ATP = 3-O-(5'-adenylyl)-L-threonyl-[protein] + diphosphate</text>
        <dbReference type="Rhea" id="RHEA:54292"/>
        <dbReference type="Rhea" id="RHEA-COMP:11060"/>
        <dbReference type="Rhea" id="RHEA-COMP:13847"/>
        <dbReference type="ChEBI" id="CHEBI:30013"/>
        <dbReference type="ChEBI" id="CHEBI:30616"/>
        <dbReference type="ChEBI" id="CHEBI:33019"/>
        <dbReference type="ChEBI" id="CHEBI:138113"/>
        <dbReference type="EC" id="2.7.7.108"/>
    </reaction>
</comment>
<keyword evidence="8" id="KW-1185">Reference proteome</keyword>
<comment type="catalytic activity">
    <reaction evidence="1">
        <text>L-tyrosyl-[protein] + ATP = O-(5'-adenylyl)-L-tyrosyl-[protein] + diphosphate</text>
        <dbReference type="Rhea" id="RHEA:54288"/>
        <dbReference type="Rhea" id="RHEA-COMP:10136"/>
        <dbReference type="Rhea" id="RHEA-COMP:13846"/>
        <dbReference type="ChEBI" id="CHEBI:30616"/>
        <dbReference type="ChEBI" id="CHEBI:33019"/>
        <dbReference type="ChEBI" id="CHEBI:46858"/>
        <dbReference type="ChEBI" id="CHEBI:83624"/>
        <dbReference type="EC" id="2.7.7.108"/>
    </reaction>
</comment>
<name>A0A263HBN7_9PAST</name>
<feature type="binding site" evidence="2">
    <location>
        <position position="195"/>
    </location>
    <ligand>
        <name>ATP</name>
        <dbReference type="ChEBI" id="CHEBI:30616"/>
    </ligand>
</feature>
<dbReference type="InterPro" id="IPR036388">
    <property type="entry name" value="WH-like_DNA-bd_sf"/>
</dbReference>
<evidence type="ECO:0000259" key="5">
    <source>
        <dbReference type="PROSITE" id="PS51459"/>
    </source>
</evidence>
<feature type="binding site" evidence="4">
    <location>
        <begin position="237"/>
        <end position="238"/>
    </location>
    <ligand>
        <name>ATP</name>
        <dbReference type="ChEBI" id="CHEBI:30616"/>
    </ligand>
</feature>
<comment type="function">
    <text evidence="1">Adenylyltransferase that mediates the addition of adenosine 5'-monophosphate (AMP) to specific residues of target proteins.</text>
</comment>
<dbReference type="AlphaFoldDB" id="A0A263HBN7"/>
<dbReference type="Pfam" id="PF21248">
    <property type="entry name" value="SoFic-like_C"/>
    <property type="match status" value="1"/>
</dbReference>
<feature type="active site" evidence="3">
    <location>
        <position position="195"/>
    </location>
</feature>
<dbReference type="SUPFAM" id="SSF140931">
    <property type="entry name" value="Fic-like"/>
    <property type="match status" value="1"/>
</dbReference>
<dbReference type="GO" id="GO:0070733">
    <property type="term" value="F:AMPylase activity"/>
    <property type="evidence" value="ECO:0007669"/>
    <property type="project" value="UniProtKB-UniRule"/>
</dbReference>
<evidence type="ECO:0000256" key="3">
    <source>
        <dbReference type="PIRSR" id="PIRSR640198-1"/>
    </source>
</evidence>
<dbReference type="RefSeq" id="WP_094946303.1">
    <property type="nucleotide sequence ID" value="NZ_NLFK01000005.1"/>
</dbReference>
<evidence type="ECO:0000313" key="6">
    <source>
        <dbReference type="EMBL" id="OZN24850.1"/>
    </source>
</evidence>
<dbReference type="Gene3D" id="1.10.3290.10">
    <property type="entry name" value="Fido-like domain"/>
    <property type="match status" value="1"/>
</dbReference>
<dbReference type="Proteomes" id="UP000215738">
    <property type="component" value="Unassembled WGS sequence"/>
</dbReference>
<dbReference type="Pfam" id="PF02661">
    <property type="entry name" value="Fic"/>
    <property type="match status" value="1"/>
</dbReference>
<keyword evidence="1" id="KW-0548">Nucleotidyltransferase</keyword>
<feature type="binding site" evidence="2">
    <location>
        <begin position="200"/>
        <end position="206"/>
    </location>
    <ligand>
        <name>ATP</name>
        <dbReference type="ChEBI" id="CHEBI:30616"/>
    </ligand>
</feature>
<dbReference type="InterPro" id="IPR048770">
    <property type="entry name" value="SoFic-like_C"/>
</dbReference>
<dbReference type="InterPro" id="IPR036597">
    <property type="entry name" value="Fido-like_dom_sf"/>
</dbReference>
<feature type="binding site" evidence="2">
    <location>
        <position position="65"/>
    </location>
    <ligand>
        <name>ATP</name>
        <dbReference type="ChEBI" id="CHEBI:30616"/>
    </ligand>
</feature>
<dbReference type="InterPro" id="IPR003812">
    <property type="entry name" value="Fido"/>
</dbReference>
<dbReference type="EMBL" id="NLFK01000005">
    <property type="protein sequence ID" value="OZN24850.1"/>
    <property type="molecule type" value="Genomic_DNA"/>
</dbReference>
<dbReference type="Pfam" id="PF13784">
    <property type="entry name" value="Fic_N"/>
    <property type="match status" value="1"/>
</dbReference>
<organism evidence="7 9">
    <name type="scientific">Actinobacillus seminis</name>
    <dbReference type="NCBI Taxonomy" id="722"/>
    <lineage>
        <taxon>Bacteria</taxon>
        <taxon>Pseudomonadati</taxon>
        <taxon>Pseudomonadota</taxon>
        <taxon>Gammaproteobacteria</taxon>
        <taxon>Pasteurellales</taxon>
        <taxon>Pasteurellaceae</taxon>
        <taxon>Actinobacillus</taxon>
    </lineage>
</organism>
<evidence type="ECO:0000313" key="9">
    <source>
        <dbReference type="Proteomes" id="UP000254507"/>
    </source>
</evidence>
<dbReference type="EMBL" id="UFSB01000001">
    <property type="protein sequence ID" value="SUU36758.1"/>
    <property type="molecule type" value="Genomic_DNA"/>
</dbReference>
<protein>
    <recommendedName>
        <fullName evidence="1">Protein adenylyltransferase</fullName>
        <ecNumber evidence="1">2.7.7.108</ecNumber>
    </recommendedName>
    <alternativeName>
        <fullName evidence="1">AMPylator</fullName>
    </alternativeName>
</protein>
<proteinExistence type="predicted"/>
<dbReference type="InParanoid" id="A0A263HBN7"/>
<dbReference type="PIRSF" id="PIRSF038925">
    <property type="entry name" value="AMP-prot_trans"/>
    <property type="match status" value="1"/>
</dbReference>
<dbReference type="Gene3D" id="1.10.10.10">
    <property type="entry name" value="Winged helix-like DNA-binding domain superfamily/Winged helix DNA-binding domain"/>
    <property type="match status" value="1"/>
</dbReference>
<evidence type="ECO:0000313" key="7">
    <source>
        <dbReference type="EMBL" id="SUU36758.1"/>
    </source>
</evidence>
<gene>
    <name evidence="6" type="ORF">CFY87_05805</name>
    <name evidence="7" type="ORF">NCTC10851_01334</name>
</gene>
<keyword evidence="1 2" id="KW-0067">ATP-binding</keyword>
<evidence type="ECO:0000256" key="4">
    <source>
        <dbReference type="PIRSR" id="PIRSR640198-2"/>
    </source>
</evidence>
<feature type="binding site" evidence="2">
    <location>
        <position position="237"/>
    </location>
    <ligand>
        <name>ATP</name>
        <dbReference type="ChEBI" id="CHEBI:30616"/>
    </ligand>
</feature>
<dbReference type="GO" id="GO:0005524">
    <property type="term" value="F:ATP binding"/>
    <property type="evidence" value="ECO:0007669"/>
    <property type="project" value="UniProtKB-UniRule"/>
</dbReference>
<dbReference type="GO" id="GO:0000287">
    <property type="term" value="F:magnesium ion binding"/>
    <property type="evidence" value="ECO:0007669"/>
    <property type="project" value="UniProtKB-UniRule"/>
</dbReference>
<keyword evidence="1 2" id="KW-0547">Nucleotide-binding</keyword>
<evidence type="ECO:0000256" key="2">
    <source>
        <dbReference type="PIRSR" id="PIRSR038925-1"/>
    </source>
</evidence>
<reference evidence="7 9" key="2">
    <citation type="submission" date="2018-06" db="EMBL/GenBank/DDBJ databases">
        <authorList>
            <consortium name="Pathogen Informatics"/>
            <person name="Doyle S."/>
        </authorList>
    </citation>
    <scope>NUCLEOTIDE SEQUENCE [LARGE SCALE GENOMIC DNA]</scope>
    <source>
        <strain evidence="7 9">NCTC10851</strain>
    </source>
</reference>
<dbReference type="GO" id="GO:0042803">
    <property type="term" value="F:protein homodimerization activity"/>
    <property type="evidence" value="ECO:0007669"/>
    <property type="project" value="UniProtKB-UniRule"/>
</dbReference>
<dbReference type="PANTHER" id="PTHR13504">
    <property type="entry name" value="FIDO DOMAIN-CONTAINING PROTEIN DDB_G0283145"/>
    <property type="match status" value="1"/>
</dbReference>
<dbReference type="InterPro" id="IPR025758">
    <property type="entry name" value="Fic/DOC_N"/>
</dbReference>
<comment type="subunit">
    <text evidence="1">Homodimer.</text>
</comment>
<dbReference type="OrthoDB" id="9807853at2"/>
<dbReference type="InterPro" id="IPR040198">
    <property type="entry name" value="Fido_containing"/>
</dbReference>
<dbReference type="Proteomes" id="UP000254507">
    <property type="component" value="Unassembled WGS sequence"/>
</dbReference>
<sequence length="360" mass="42049">MLFDCPVDELPLEPNQFDTVAILKKVTIANRALAELKGVLFSIPNQAILLNTLSLQEAKHSSEIENIITTQDELFKADLNAEYFSNPAAKEVQQYSFALHYGFSEIQKDKIIRLKTLIGIQNRLEENKAGLRSIPGTELKNSRTGKVIYTPPQHKDDVERLMNNLIEFINDETIMPDTDPLIKMAIIHHQFESIHPFYDGNGRTGRILNILYLVQQGLLDIPVLYLSRYLIQNKQKYYHHLQNVRDTGQWEEWILYMLDAIADTAKSTLHLIQEIKQQMHSFKHRLRDELPKIYKQELLNQLFKHPYTKIEFIETELGVSWQTAKRYLDEITKIGLLEKAKIGKYNFYINKPLFELFLNY</sequence>